<reference evidence="1" key="1">
    <citation type="submission" date="2023-04" db="EMBL/GenBank/DDBJ databases">
        <title>Ambrosiozyma monospora NBRC 1965.</title>
        <authorList>
            <person name="Ichikawa N."/>
            <person name="Sato H."/>
            <person name="Tonouchi N."/>
        </authorList>
    </citation>
    <scope>NUCLEOTIDE SEQUENCE</scope>
    <source>
        <strain evidence="1">NBRC 1965</strain>
    </source>
</reference>
<keyword evidence="2" id="KW-1185">Reference proteome</keyword>
<proteinExistence type="predicted"/>
<gene>
    <name evidence="1" type="ORF">Amon01_000385100</name>
</gene>
<evidence type="ECO:0000313" key="2">
    <source>
        <dbReference type="Proteomes" id="UP001165063"/>
    </source>
</evidence>
<name>A0A9W6YXV6_AMBMO</name>
<sequence>MLQLQQDSATSNNNSYSNNTRTLQKLQQLQTLSSNMTLASRNSSVYFYTEDFQDEIDLTKDSFTRALMIIQDLPLEIVISIYEKAFTLHPEMDMHKLISMMGLDSVTDYIIGWWLKHGYSVSLDQHNVHLFMLDHRSYDFSYGSSYICKLFEFLQKNNTQLGGLELYRVLPKHEEFFYFDLLNSNQFNYELFPTESSKFTNNVAKEHEKVFVMKNKPGRDGELNKDSGIIDCFMVPDKLYHLSLRDKGHVYNISFEFYPLETISNSSWSNNELKVHLNTYRSNFGNFTTGVEFDFTNFEFTNLKSISITAHAPATIKLIDVPSTLLKFNVPQNTKLEVPKQSSNLSKCGLLNFSQVCVPTDNEGQLTN</sequence>
<dbReference type="Proteomes" id="UP001165063">
    <property type="component" value="Unassembled WGS sequence"/>
</dbReference>
<comment type="caution">
    <text evidence="1">The sequence shown here is derived from an EMBL/GenBank/DDBJ whole genome shotgun (WGS) entry which is preliminary data.</text>
</comment>
<protein>
    <submittedName>
        <fullName evidence="1">Unnamed protein product</fullName>
    </submittedName>
</protein>
<accession>A0A9W6YXV6</accession>
<dbReference type="EMBL" id="BSXU01001726">
    <property type="protein sequence ID" value="GMG30386.1"/>
    <property type="molecule type" value="Genomic_DNA"/>
</dbReference>
<dbReference type="AlphaFoldDB" id="A0A9W6YXV6"/>
<evidence type="ECO:0000313" key="1">
    <source>
        <dbReference type="EMBL" id="GMG30386.1"/>
    </source>
</evidence>
<organism evidence="1 2">
    <name type="scientific">Ambrosiozyma monospora</name>
    <name type="common">Yeast</name>
    <name type="synonym">Endomycopsis monosporus</name>
    <dbReference type="NCBI Taxonomy" id="43982"/>
    <lineage>
        <taxon>Eukaryota</taxon>
        <taxon>Fungi</taxon>
        <taxon>Dikarya</taxon>
        <taxon>Ascomycota</taxon>
        <taxon>Saccharomycotina</taxon>
        <taxon>Pichiomycetes</taxon>
        <taxon>Pichiales</taxon>
        <taxon>Pichiaceae</taxon>
        <taxon>Ambrosiozyma</taxon>
    </lineage>
</organism>